<dbReference type="InterPro" id="IPR001451">
    <property type="entry name" value="Hexapep"/>
</dbReference>
<dbReference type="AlphaFoldDB" id="A0A1B1T9R5"/>
<accession>A0A1B1T9R5</accession>
<name>A0A1B1T9R5_9ARCH</name>
<proteinExistence type="inferred from homology"/>
<dbReference type="PANTHER" id="PTHR23416:SF23">
    <property type="entry name" value="ACETYLTRANSFERASE C18B11.09C-RELATED"/>
    <property type="match status" value="1"/>
</dbReference>
<dbReference type="InterPro" id="IPR051159">
    <property type="entry name" value="Hexapeptide_acetyltransf"/>
</dbReference>
<organism evidence="4">
    <name type="scientific">uncultured Poseidoniia archaeon</name>
    <dbReference type="NCBI Taxonomy" id="1697135"/>
    <lineage>
        <taxon>Archaea</taxon>
        <taxon>Methanobacteriati</taxon>
        <taxon>Thermoplasmatota</taxon>
        <taxon>Candidatus Poseidoniia</taxon>
        <taxon>environmental samples</taxon>
    </lineage>
</organism>
<dbReference type="Gene3D" id="2.160.10.10">
    <property type="entry name" value="Hexapeptide repeat proteins"/>
    <property type="match status" value="1"/>
</dbReference>
<feature type="transmembrane region" description="Helical" evidence="3">
    <location>
        <begin position="72"/>
        <end position="101"/>
    </location>
</feature>
<protein>
    <submittedName>
        <fullName evidence="4">Non-ribosomal peptide synthetase modules family protein</fullName>
    </submittedName>
</protein>
<evidence type="ECO:0000256" key="2">
    <source>
        <dbReference type="ARBA" id="ARBA00022679"/>
    </source>
</evidence>
<dbReference type="GO" id="GO:0008374">
    <property type="term" value="F:O-acyltransferase activity"/>
    <property type="evidence" value="ECO:0007669"/>
    <property type="project" value="TreeGrafter"/>
</dbReference>
<dbReference type="PANTHER" id="PTHR23416">
    <property type="entry name" value="SIALIC ACID SYNTHASE-RELATED"/>
    <property type="match status" value="1"/>
</dbReference>
<reference evidence="4" key="1">
    <citation type="submission" date="2014-11" db="EMBL/GenBank/DDBJ databases">
        <authorList>
            <person name="Zhu J."/>
            <person name="Qi W."/>
            <person name="Song R."/>
        </authorList>
    </citation>
    <scope>NUCLEOTIDE SEQUENCE</scope>
</reference>
<evidence type="ECO:0000313" key="4">
    <source>
        <dbReference type="EMBL" id="ANV79028.1"/>
    </source>
</evidence>
<keyword evidence="3" id="KW-1133">Transmembrane helix</keyword>
<evidence type="ECO:0000256" key="1">
    <source>
        <dbReference type="ARBA" id="ARBA00007274"/>
    </source>
</evidence>
<reference evidence="4" key="2">
    <citation type="journal article" date="2015" name="ISME J.">
        <title>A new class of marine Euryarchaeota group II from the Mediterranean deep chlorophyll maximum.</title>
        <authorList>
            <person name="Martin-Cuadrado A.B."/>
            <person name="Garcia-Heredia I."/>
            <person name="Molto A.G."/>
            <person name="Lopez-Ubeda R."/>
            <person name="Kimes N."/>
            <person name="Lopez-Garcia P."/>
            <person name="Moreira D."/>
            <person name="Rodriguez-Valera F."/>
        </authorList>
    </citation>
    <scope>NUCLEOTIDE SEQUENCE</scope>
</reference>
<feature type="transmembrane region" description="Helical" evidence="3">
    <location>
        <begin position="129"/>
        <end position="147"/>
    </location>
</feature>
<sequence>MRALGSDIGGTLKSFTIIQNLLTALAIPFLAFIVGISAFPGVYVFYKILDISNTDPGSFLASNIDSIPLEDLAITGIATGMAMMIWGISLVIICGVLGGLFRPRLDPGRYPLQSFVTIQWAWSMIFHRIALFFLPFLVPSFIGNLYYRLSGAKLGQGVQINSAHLNDAGSVTLGDRVVIGGKAIINAHLTESGELVMAPVIIGNDALIGMGSVIQPGSTIGDRAVVASRAVVPKWTNIPDGEVWAGIPAKCIKRADGTKPE</sequence>
<dbReference type="CDD" id="cd04647">
    <property type="entry name" value="LbH_MAT_like"/>
    <property type="match status" value="1"/>
</dbReference>
<dbReference type="Pfam" id="PF00132">
    <property type="entry name" value="Hexapep"/>
    <property type="match status" value="1"/>
</dbReference>
<evidence type="ECO:0000256" key="3">
    <source>
        <dbReference type="SAM" id="Phobius"/>
    </source>
</evidence>
<feature type="transmembrane region" description="Helical" evidence="3">
    <location>
        <begin position="21"/>
        <end position="46"/>
    </location>
</feature>
<keyword evidence="3" id="KW-0812">Transmembrane</keyword>
<keyword evidence="2" id="KW-0808">Transferase</keyword>
<dbReference type="SUPFAM" id="SSF51161">
    <property type="entry name" value="Trimeric LpxA-like enzymes"/>
    <property type="match status" value="1"/>
</dbReference>
<dbReference type="EMBL" id="KP211811">
    <property type="protein sequence ID" value="ANV79028.1"/>
    <property type="molecule type" value="Genomic_DNA"/>
</dbReference>
<dbReference type="InterPro" id="IPR011004">
    <property type="entry name" value="Trimer_LpxA-like_sf"/>
</dbReference>
<comment type="similarity">
    <text evidence="1">Belongs to the transferase hexapeptide repeat family.</text>
</comment>
<keyword evidence="3" id="KW-0472">Membrane</keyword>